<dbReference type="InterPro" id="IPR021508">
    <property type="entry name" value="Gp17-like"/>
</dbReference>
<gene>
    <name evidence="1" type="ORF">EJA05_16380</name>
</gene>
<accession>A0A3S8ULC6</accession>
<evidence type="ECO:0000313" key="1">
    <source>
        <dbReference type="EMBL" id="AZL69204.1"/>
    </source>
</evidence>
<reference evidence="1 2" key="1">
    <citation type="submission" date="2018-12" db="EMBL/GenBank/DDBJ databases">
        <authorList>
            <person name="Li S."/>
            <person name="Yang R."/>
            <person name="Chen G."/>
            <person name="Zou L."/>
            <person name="Zhang C."/>
            <person name="Chen Y."/>
            <person name="Liu Z."/>
            <person name="Li Y."/>
            <person name="Yan Y."/>
            <person name="Huang M."/>
            <person name="Chen T."/>
        </authorList>
    </citation>
    <scope>NUCLEOTIDE SEQUENCE [LARGE SCALE GENOMIC DNA]</scope>
    <source>
        <strain evidence="1 2">1257</strain>
    </source>
</reference>
<sequence>MEAPIFAVCSADPGVAALLGSGIDCRLYSFGEAPQKPARPYVVWSLITGSPENYLAGRPDVDSFTLQVDVYAATAGPVRAVTEALCAAIEPRAYVVRWGATDRDSGTKDYHRSFDVDWIVRR</sequence>
<dbReference type="AlphaFoldDB" id="A0A3S8ULC6"/>
<dbReference type="KEGG" id="pory:EJA05_16380"/>
<dbReference type="Proteomes" id="UP000268230">
    <property type="component" value="Chromosome"/>
</dbReference>
<dbReference type="Pfam" id="PF11367">
    <property type="entry name" value="Tail_completion_gp17"/>
    <property type="match status" value="1"/>
</dbReference>
<name>A0A3S8ULC6_9PSED</name>
<protein>
    <submittedName>
        <fullName evidence="1">DUF3168 domain-containing protein</fullName>
    </submittedName>
</protein>
<dbReference type="OrthoDB" id="5739856at2"/>
<organism evidence="1 2">
    <name type="scientific">Pseudomonas entomophila</name>
    <dbReference type="NCBI Taxonomy" id="312306"/>
    <lineage>
        <taxon>Bacteria</taxon>
        <taxon>Pseudomonadati</taxon>
        <taxon>Pseudomonadota</taxon>
        <taxon>Gammaproteobacteria</taxon>
        <taxon>Pseudomonadales</taxon>
        <taxon>Pseudomonadaceae</taxon>
        <taxon>Pseudomonas</taxon>
    </lineage>
</organism>
<proteinExistence type="predicted"/>
<evidence type="ECO:0000313" key="2">
    <source>
        <dbReference type="Proteomes" id="UP000268230"/>
    </source>
</evidence>
<dbReference type="EMBL" id="CP034338">
    <property type="protein sequence ID" value="AZL69204.1"/>
    <property type="molecule type" value="Genomic_DNA"/>
</dbReference>